<dbReference type="RefSeq" id="WP_141169244.1">
    <property type="nucleotide sequence ID" value="NZ_CP041185.1"/>
</dbReference>
<protein>
    <submittedName>
        <fullName evidence="1">Uncharacterized protein</fullName>
    </submittedName>
</protein>
<reference evidence="1 2" key="1">
    <citation type="submission" date="2019-06" db="EMBL/GenBank/DDBJ databases">
        <title>Complete genome sequence of Janthinobacterium sp. SNU WT3 isolated from diseased rainbow trout.</title>
        <authorList>
            <person name="Oh W.T."/>
            <person name="Park S.C."/>
        </authorList>
    </citation>
    <scope>NUCLEOTIDE SEQUENCE [LARGE SCALE GENOMIC DNA]</scope>
    <source>
        <strain evidence="1 2">SNU WT3</strain>
    </source>
</reference>
<gene>
    <name evidence="1" type="ORF">FJQ89_04640</name>
</gene>
<dbReference type="EMBL" id="CP041185">
    <property type="protein sequence ID" value="QDG69779.1"/>
    <property type="molecule type" value="Genomic_DNA"/>
</dbReference>
<evidence type="ECO:0000313" key="2">
    <source>
        <dbReference type="Proteomes" id="UP000316665"/>
    </source>
</evidence>
<dbReference type="AlphaFoldDB" id="A0A4Y6RA83"/>
<proteinExistence type="predicted"/>
<dbReference type="Proteomes" id="UP000316665">
    <property type="component" value="Chromosome"/>
</dbReference>
<name>A0A4Y6RA83_9BURK</name>
<dbReference type="OrthoDB" id="188103at2"/>
<sequence length="224" mass="24305">MTNAGIFIDTGGIGEPREMMSINAKLKKLEDKAMAKGEYAVAAAAAHLLHDIGCVDKQINLVGALHEVGYLQNSLSPYWKEFRADESAWIERCLARLVTADHDYWALAALLGCNGPTTVSIAIGQGFKSAATRLYERFDKPKVHVDTLYLTANGKVLHPVLEVGYDINAMTNVDVGRARALCLDNAEWQPGDCLGAGALSLSMQAKLPHGAWRSVSTAFETWDA</sequence>
<evidence type="ECO:0000313" key="1">
    <source>
        <dbReference type="EMBL" id="QDG69779.1"/>
    </source>
</evidence>
<accession>A0A4Y6RA83</accession>
<organism evidence="1 2">
    <name type="scientific">Janthinobacterium tructae</name>
    <dbReference type="NCBI Taxonomy" id="2590869"/>
    <lineage>
        <taxon>Bacteria</taxon>
        <taxon>Pseudomonadati</taxon>
        <taxon>Pseudomonadota</taxon>
        <taxon>Betaproteobacteria</taxon>
        <taxon>Burkholderiales</taxon>
        <taxon>Oxalobacteraceae</taxon>
        <taxon>Janthinobacterium</taxon>
    </lineage>
</organism>
<keyword evidence="2" id="KW-1185">Reference proteome</keyword>
<dbReference type="KEGG" id="jas:FJQ89_04640"/>